<dbReference type="EMBL" id="UPXZ01000009">
    <property type="protein sequence ID" value="VBB43495.1"/>
    <property type="molecule type" value="Genomic_DNA"/>
</dbReference>
<dbReference type="PANTHER" id="PTHR34477">
    <property type="entry name" value="UPF0213 PROTEIN YHBQ"/>
    <property type="match status" value="1"/>
</dbReference>
<protein>
    <recommendedName>
        <fullName evidence="2">GIY-YIG domain-containing protein</fullName>
    </recommendedName>
</protein>
<dbReference type="InterPro" id="IPR000305">
    <property type="entry name" value="GIY-YIG_endonuc"/>
</dbReference>
<name>A0A653A6A4_9BACT</name>
<gene>
    <name evidence="3" type="ORF">TRIP_D170010</name>
</gene>
<dbReference type="InterPro" id="IPR035901">
    <property type="entry name" value="GIY-YIG_endonuc_sf"/>
</dbReference>
<evidence type="ECO:0000259" key="2">
    <source>
        <dbReference type="PROSITE" id="PS50164"/>
    </source>
</evidence>
<accession>A0A653A6A4</accession>
<dbReference type="CDD" id="cd10449">
    <property type="entry name" value="GIY-YIG_SLX1_like"/>
    <property type="match status" value="1"/>
</dbReference>
<evidence type="ECO:0000256" key="1">
    <source>
        <dbReference type="ARBA" id="ARBA00007435"/>
    </source>
</evidence>
<dbReference type="PROSITE" id="PS50164">
    <property type="entry name" value="GIY_YIG"/>
    <property type="match status" value="1"/>
</dbReference>
<dbReference type="SUPFAM" id="SSF82771">
    <property type="entry name" value="GIY-YIG endonuclease"/>
    <property type="match status" value="1"/>
</dbReference>
<dbReference type="PANTHER" id="PTHR34477:SF1">
    <property type="entry name" value="UPF0213 PROTEIN YHBQ"/>
    <property type="match status" value="1"/>
</dbReference>
<dbReference type="InterPro" id="IPR050190">
    <property type="entry name" value="UPF0213_domain"/>
</dbReference>
<feature type="domain" description="GIY-YIG" evidence="2">
    <location>
        <begin position="10"/>
        <end position="77"/>
    </location>
</feature>
<comment type="similarity">
    <text evidence="1">Belongs to the UPF0213 family.</text>
</comment>
<dbReference type="AlphaFoldDB" id="A0A653A6A4"/>
<dbReference type="Pfam" id="PF01541">
    <property type="entry name" value="GIY-YIG"/>
    <property type="match status" value="1"/>
</dbReference>
<dbReference type="Gene3D" id="3.40.1440.10">
    <property type="entry name" value="GIY-YIG endonuclease"/>
    <property type="match status" value="1"/>
</dbReference>
<evidence type="ECO:0000313" key="3">
    <source>
        <dbReference type="EMBL" id="VBB43495.1"/>
    </source>
</evidence>
<reference evidence="3" key="1">
    <citation type="submission" date="2018-07" db="EMBL/GenBank/DDBJ databases">
        <authorList>
            <consortium name="Genoscope - CEA"/>
            <person name="William W."/>
        </authorList>
    </citation>
    <scope>NUCLEOTIDE SEQUENCE</scope>
    <source>
        <strain evidence="3">IK1</strain>
    </source>
</reference>
<organism evidence="3">
    <name type="scientific">uncultured Paludibacter sp</name>
    <dbReference type="NCBI Taxonomy" id="497635"/>
    <lineage>
        <taxon>Bacteria</taxon>
        <taxon>Pseudomonadati</taxon>
        <taxon>Bacteroidota</taxon>
        <taxon>Bacteroidia</taxon>
        <taxon>Bacteroidales</taxon>
        <taxon>Paludibacteraceae</taxon>
        <taxon>Paludibacter</taxon>
        <taxon>environmental samples</taxon>
    </lineage>
</organism>
<proteinExistence type="inferred from homology"/>
<sequence length="77" mass="9327">MSVLILFEKDMFYTYILQSEKTEKYYIGFTKDIHERISRHNNGRSKATKSGIPWRLVYFEEFDTRSNVIKRELEIKS</sequence>